<dbReference type="PROSITE" id="PS50893">
    <property type="entry name" value="ABC_TRANSPORTER_2"/>
    <property type="match status" value="1"/>
</dbReference>
<dbReference type="EMBL" id="CP037867">
    <property type="protein sequence ID" value="QBM29601.1"/>
    <property type="molecule type" value="Genomic_DNA"/>
</dbReference>
<keyword evidence="5 8" id="KW-0067">ATP-binding</keyword>
<dbReference type="SMART" id="SM00382">
    <property type="entry name" value="AAA"/>
    <property type="match status" value="1"/>
</dbReference>
<organism evidence="8 9">
    <name type="scientific">Hydrogenophaga pseudoflava</name>
    <name type="common">Pseudomonas carboxydoflava</name>
    <dbReference type="NCBI Taxonomy" id="47421"/>
    <lineage>
        <taxon>Bacteria</taxon>
        <taxon>Pseudomonadati</taxon>
        <taxon>Pseudomonadota</taxon>
        <taxon>Betaproteobacteria</taxon>
        <taxon>Burkholderiales</taxon>
        <taxon>Comamonadaceae</taxon>
        <taxon>Hydrogenophaga</taxon>
    </lineage>
</organism>
<proteinExistence type="inferred from homology"/>
<dbReference type="KEGG" id="hpse:HPF_18035"/>
<evidence type="ECO:0000256" key="1">
    <source>
        <dbReference type="ARBA" id="ARBA00005417"/>
    </source>
</evidence>
<keyword evidence="8" id="KW-0378">Hydrolase</keyword>
<dbReference type="Proteomes" id="UP000293912">
    <property type="component" value="Chromosome"/>
</dbReference>
<dbReference type="Pfam" id="PF00005">
    <property type="entry name" value="ABC_tran"/>
    <property type="match status" value="1"/>
</dbReference>
<dbReference type="RefSeq" id="WP_133157424.1">
    <property type="nucleotide sequence ID" value="NZ_CP037867.1"/>
</dbReference>
<evidence type="ECO:0000256" key="6">
    <source>
        <dbReference type="SAM" id="MobiDB-lite"/>
    </source>
</evidence>
<evidence type="ECO:0000256" key="5">
    <source>
        <dbReference type="ARBA" id="ARBA00022840"/>
    </source>
</evidence>
<dbReference type="AlphaFoldDB" id="A0A4P6X763"/>
<keyword evidence="4" id="KW-0547">Nucleotide-binding</keyword>
<dbReference type="PROSITE" id="PS00211">
    <property type="entry name" value="ABC_TRANSPORTER_1"/>
    <property type="match status" value="1"/>
</dbReference>
<name>A0A4P6X763_HYDPS</name>
<sequence length="269" mass="29153">MPGPQAPTITFRDLTLGYERHPAVHHLSLQIEPGALVAVVGPNGAGKSSLIKALAGVLAPLSGHIEGLRRGHIAWLPQHSELDASFPIDVRGMVASGLWRRVGALGRFNAEHRRQCDAALAAVGLSGFESRGLDTLSGGQLQRARFARLILQDAPVVLLDEPFAAVDQRTTADLLALLHQWQRQGRTVIAVLHDTAQVRAHFPRTLLLAREPVAWGATAEVLTDANWARAQLLREPFDDRADECETGSRDADSQAVNRHAHRPALEATP</sequence>
<dbReference type="EC" id="3.6.3.-" evidence="8"/>
<evidence type="ECO:0000313" key="9">
    <source>
        <dbReference type="Proteomes" id="UP000293912"/>
    </source>
</evidence>
<feature type="region of interest" description="Disordered" evidence="6">
    <location>
        <begin position="239"/>
        <end position="269"/>
    </location>
</feature>
<evidence type="ECO:0000256" key="3">
    <source>
        <dbReference type="ARBA" id="ARBA00022475"/>
    </source>
</evidence>
<dbReference type="InterPro" id="IPR017871">
    <property type="entry name" value="ABC_transporter-like_CS"/>
</dbReference>
<evidence type="ECO:0000256" key="2">
    <source>
        <dbReference type="ARBA" id="ARBA00022448"/>
    </source>
</evidence>
<dbReference type="InterPro" id="IPR003439">
    <property type="entry name" value="ABC_transporter-like_ATP-bd"/>
</dbReference>
<dbReference type="InterPro" id="IPR027417">
    <property type="entry name" value="P-loop_NTPase"/>
</dbReference>
<dbReference type="PANTHER" id="PTHR42734">
    <property type="entry name" value="METAL TRANSPORT SYSTEM ATP-BINDING PROTEIN TM_0124-RELATED"/>
    <property type="match status" value="1"/>
</dbReference>
<keyword evidence="9" id="KW-1185">Reference proteome</keyword>
<dbReference type="PANTHER" id="PTHR42734:SF5">
    <property type="entry name" value="IRON TRANSPORT SYSTEM ATP-BINDING PROTEIN HI_0361-RELATED"/>
    <property type="match status" value="1"/>
</dbReference>
<feature type="domain" description="ABC transporter" evidence="7">
    <location>
        <begin position="9"/>
        <end position="235"/>
    </location>
</feature>
<accession>A0A4P6X763</accession>
<dbReference type="SUPFAM" id="SSF52540">
    <property type="entry name" value="P-loop containing nucleoside triphosphate hydrolases"/>
    <property type="match status" value="1"/>
</dbReference>
<protein>
    <submittedName>
        <fullName evidence="8">High-affinity zinc uptake system ATP-binding protein ZnuC</fullName>
        <ecNumber evidence="8">3.6.3.-</ecNumber>
    </submittedName>
</protein>
<reference evidence="8 9" key="1">
    <citation type="submission" date="2019-03" db="EMBL/GenBank/DDBJ databases">
        <authorList>
            <person name="Sebastian G."/>
            <person name="Baumann P."/>
            <person name="Ruckert C."/>
            <person name="Kalinowski J."/>
            <person name="Nebel B."/>
            <person name="Takors R."/>
            <person name="Blombach B."/>
        </authorList>
    </citation>
    <scope>NUCLEOTIDE SEQUENCE [LARGE SCALE GENOMIC DNA]</scope>
    <source>
        <strain evidence="8 9">DSM 1084</strain>
    </source>
</reference>
<dbReference type="CDD" id="cd03235">
    <property type="entry name" value="ABC_Metallic_Cations"/>
    <property type="match status" value="1"/>
</dbReference>
<dbReference type="GO" id="GO:0016887">
    <property type="term" value="F:ATP hydrolysis activity"/>
    <property type="evidence" value="ECO:0007669"/>
    <property type="project" value="InterPro"/>
</dbReference>
<gene>
    <name evidence="8" type="primary">znuC</name>
    <name evidence="8" type="ORF">HPF_18035</name>
</gene>
<dbReference type="Gene3D" id="3.40.50.300">
    <property type="entry name" value="P-loop containing nucleotide triphosphate hydrolases"/>
    <property type="match status" value="1"/>
</dbReference>
<evidence type="ECO:0000259" key="7">
    <source>
        <dbReference type="PROSITE" id="PS50893"/>
    </source>
</evidence>
<dbReference type="InterPro" id="IPR050153">
    <property type="entry name" value="Metal_Ion_Import_ABC"/>
</dbReference>
<evidence type="ECO:0000313" key="8">
    <source>
        <dbReference type="EMBL" id="QBM29601.1"/>
    </source>
</evidence>
<keyword evidence="3" id="KW-1003">Cell membrane</keyword>
<comment type="similarity">
    <text evidence="1">Belongs to the ABC transporter superfamily.</text>
</comment>
<keyword evidence="2" id="KW-0813">Transport</keyword>
<dbReference type="InterPro" id="IPR003593">
    <property type="entry name" value="AAA+_ATPase"/>
</dbReference>
<evidence type="ECO:0000256" key="4">
    <source>
        <dbReference type="ARBA" id="ARBA00022741"/>
    </source>
</evidence>
<keyword evidence="3" id="KW-0472">Membrane</keyword>
<dbReference type="GO" id="GO:0005524">
    <property type="term" value="F:ATP binding"/>
    <property type="evidence" value="ECO:0007669"/>
    <property type="project" value="UniProtKB-KW"/>
</dbReference>